<dbReference type="Proteomes" id="UP000563094">
    <property type="component" value="Unassembled WGS sequence"/>
</dbReference>
<organism evidence="3 4">
    <name type="scientific">Rufibacter quisquiliarum</name>
    <dbReference type="NCBI Taxonomy" id="1549639"/>
    <lineage>
        <taxon>Bacteria</taxon>
        <taxon>Pseudomonadati</taxon>
        <taxon>Bacteroidota</taxon>
        <taxon>Cytophagia</taxon>
        <taxon>Cytophagales</taxon>
        <taxon>Hymenobacteraceae</taxon>
        <taxon>Rufibacter</taxon>
    </lineage>
</organism>
<gene>
    <name evidence="3" type="ORF">FHS90_002258</name>
</gene>
<dbReference type="AlphaFoldDB" id="A0A839GG60"/>
<dbReference type="EMBL" id="JACJIQ010000008">
    <property type="protein sequence ID" value="MBA9077540.1"/>
    <property type="molecule type" value="Genomic_DNA"/>
</dbReference>
<sequence length="571" mass="61857">MKKINVLFYLLGMLFLTGACEEQDNIEPIGNWELSAPVLAGPEENSTITLNQEEPNTAIRFDWQGATSSKNYGVTYRFVVDSAANADFSTPIFSMHTGNGGKNSFIEPTAIELDQALSAAGYDANSTVPLKWAVVAQSLSKEMISSAKLVSVKRFKNETATLYISGSATEKGTDVGQAIMMRPRKDSDGKPTNVFDVYTKLTAGGTFQFYSQPNVNSIVFGADGNGKIKKKGTAIAAPGAGTYRITVDLNNNTYSFLKIDKWSVVGGAFASGWGGDEPLQYQGNGVWTSVVDIAKTEGFIFRANGDWGVAMKRVKGTTNQLVLESQAAAEGKQFEDIPATATGKHIITLNLSGDQYTYSLVKDNRPTSMPDKLFLLQGSNVVAEFNIDGNNFSSTVFLALESDKAYTLNSARDGSGTAFTTSAKIGETASPNADAVSATVDFREGTGAIAVARDQAYQITLNFATKKMTWKYYNLKLFHWNDNGGWDARSEYVMTYKHPYTFEGTHALSANFDSKFNSPWEVQFGTSSSALTGNMTNGGPNYKGITQAGSYKATLVVGNDYKTAQYSFVKQ</sequence>
<accession>A0A839GG60</accession>
<dbReference type="InterPro" id="IPR025970">
    <property type="entry name" value="SusE"/>
</dbReference>
<comment type="caution">
    <text evidence="3">The sequence shown here is derived from an EMBL/GenBank/DDBJ whole genome shotgun (WGS) entry which is preliminary data.</text>
</comment>
<feature type="chain" id="PRO_5032359026" description="SusE outer membrane protein domain-containing protein" evidence="1">
    <location>
        <begin position="19"/>
        <end position="571"/>
    </location>
</feature>
<evidence type="ECO:0000313" key="4">
    <source>
        <dbReference type="Proteomes" id="UP000563094"/>
    </source>
</evidence>
<dbReference type="RefSeq" id="WP_182513058.1">
    <property type="nucleotide sequence ID" value="NZ_JACJIQ010000008.1"/>
</dbReference>
<feature type="domain" description="SusE outer membrane protein" evidence="2">
    <location>
        <begin position="36"/>
        <end position="134"/>
    </location>
</feature>
<name>A0A839GG60_9BACT</name>
<protein>
    <recommendedName>
        <fullName evidence="2">SusE outer membrane protein domain-containing protein</fullName>
    </recommendedName>
</protein>
<feature type="signal peptide" evidence="1">
    <location>
        <begin position="1"/>
        <end position="18"/>
    </location>
</feature>
<evidence type="ECO:0000313" key="3">
    <source>
        <dbReference type="EMBL" id="MBA9077540.1"/>
    </source>
</evidence>
<dbReference type="Gene3D" id="2.60.40.3620">
    <property type="match status" value="2"/>
</dbReference>
<dbReference type="PROSITE" id="PS51257">
    <property type="entry name" value="PROKAR_LIPOPROTEIN"/>
    <property type="match status" value="1"/>
</dbReference>
<evidence type="ECO:0000259" key="2">
    <source>
        <dbReference type="Pfam" id="PF14292"/>
    </source>
</evidence>
<evidence type="ECO:0000256" key="1">
    <source>
        <dbReference type="SAM" id="SignalP"/>
    </source>
</evidence>
<proteinExistence type="predicted"/>
<dbReference type="Pfam" id="PF14292">
    <property type="entry name" value="SusE"/>
    <property type="match status" value="1"/>
</dbReference>
<keyword evidence="4" id="KW-1185">Reference proteome</keyword>
<keyword evidence="1" id="KW-0732">Signal</keyword>
<reference evidence="3 4" key="1">
    <citation type="submission" date="2020-08" db="EMBL/GenBank/DDBJ databases">
        <title>Genomic Encyclopedia of Type Strains, Phase IV (KMG-IV): sequencing the most valuable type-strain genomes for metagenomic binning, comparative biology and taxonomic classification.</title>
        <authorList>
            <person name="Goeker M."/>
        </authorList>
    </citation>
    <scope>NUCLEOTIDE SEQUENCE [LARGE SCALE GENOMIC DNA]</scope>
    <source>
        <strain evidence="3 4">DSM 29854</strain>
    </source>
</reference>